<feature type="non-terminal residue" evidence="1">
    <location>
        <position position="80"/>
    </location>
</feature>
<protein>
    <submittedName>
        <fullName evidence="1">Uncharacterized protein</fullName>
    </submittedName>
</protein>
<comment type="caution">
    <text evidence="1">The sequence shown here is derived from an EMBL/GenBank/DDBJ whole genome shotgun (WGS) entry which is preliminary data.</text>
</comment>
<accession>A0A6G0W7A7</accession>
<dbReference type="EMBL" id="VUJU01009042">
    <property type="protein sequence ID" value="KAF0722690.1"/>
    <property type="molecule type" value="Genomic_DNA"/>
</dbReference>
<dbReference type="OrthoDB" id="6623841at2759"/>
<proteinExistence type="predicted"/>
<dbReference type="AlphaFoldDB" id="A0A6G0W7A7"/>
<name>A0A6G0W7A7_APHCR</name>
<keyword evidence="2" id="KW-1185">Reference proteome</keyword>
<sequence>TARILSGDVSTLEGIPENLTSNDLLHYKYAPITFVDVERSFSRYKHLLTDNRCSMLFENLYKLLIVQCNNIGINWHILGI</sequence>
<evidence type="ECO:0000313" key="2">
    <source>
        <dbReference type="Proteomes" id="UP000478052"/>
    </source>
</evidence>
<gene>
    <name evidence="1" type="ORF">FWK35_00023348</name>
</gene>
<organism evidence="1 2">
    <name type="scientific">Aphis craccivora</name>
    <name type="common">Cowpea aphid</name>
    <dbReference type="NCBI Taxonomy" id="307492"/>
    <lineage>
        <taxon>Eukaryota</taxon>
        <taxon>Metazoa</taxon>
        <taxon>Ecdysozoa</taxon>
        <taxon>Arthropoda</taxon>
        <taxon>Hexapoda</taxon>
        <taxon>Insecta</taxon>
        <taxon>Pterygota</taxon>
        <taxon>Neoptera</taxon>
        <taxon>Paraneoptera</taxon>
        <taxon>Hemiptera</taxon>
        <taxon>Sternorrhyncha</taxon>
        <taxon>Aphidomorpha</taxon>
        <taxon>Aphidoidea</taxon>
        <taxon>Aphididae</taxon>
        <taxon>Aphidini</taxon>
        <taxon>Aphis</taxon>
        <taxon>Aphis</taxon>
    </lineage>
</organism>
<evidence type="ECO:0000313" key="1">
    <source>
        <dbReference type="EMBL" id="KAF0722690.1"/>
    </source>
</evidence>
<dbReference type="Proteomes" id="UP000478052">
    <property type="component" value="Unassembled WGS sequence"/>
</dbReference>
<reference evidence="1 2" key="1">
    <citation type="submission" date="2019-08" db="EMBL/GenBank/DDBJ databases">
        <title>Whole genome of Aphis craccivora.</title>
        <authorList>
            <person name="Voronova N.V."/>
            <person name="Shulinski R.S."/>
            <person name="Bandarenka Y.V."/>
            <person name="Zhorov D.G."/>
            <person name="Warner D."/>
        </authorList>
    </citation>
    <scope>NUCLEOTIDE SEQUENCE [LARGE SCALE GENOMIC DNA]</scope>
    <source>
        <strain evidence="1">180601</strain>
        <tissue evidence="1">Whole Body</tissue>
    </source>
</reference>
<feature type="non-terminal residue" evidence="1">
    <location>
        <position position="1"/>
    </location>
</feature>
<dbReference type="SUPFAM" id="SSF53098">
    <property type="entry name" value="Ribonuclease H-like"/>
    <property type="match status" value="1"/>
</dbReference>
<dbReference type="InterPro" id="IPR012337">
    <property type="entry name" value="RNaseH-like_sf"/>
</dbReference>